<dbReference type="Proteomes" id="UP000549394">
    <property type="component" value="Unassembled WGS sequence"/>
</dbReference>
<evidence type="ECO:0000313" key="3">
    <source>
        <dbReference type="Proteomes" id="UP000549394"/>
    </source>
</evidence>
<dbReference type="SUPFAM" id="SSF56496">
    <property type="entry name" value="Fibrinogen C-terminal domain-like"/>
    <property type="match status" value="1"/>
</dbReference>
<dbReference type="AlphaFoldDB" id="A0A7I8VEJ7"/>
<protein>
    <submittedName>
        <fullName evidence="2">Uncharacterized protein</fullName>
    </submittedName>
</protein>
<reference evidence="2 3" key="1">
    <citation type="submission" date="2020-08" db="EMBL/GenBank/DDBJ databases">
        <authorList>
            <person name="Hejnol A."/>
        </authorList>
    </citation>
    <scope>NUCLEOTIDE SEQUENCE [LARGE SCALE GENOMIC DNA]</scope>
</reference>
<sequence length="330" mass="37330">MKNLKDFLRLALIFFSICCIHSAAVYKSCYDAVKHNNYVTGIYDIQPRVGGATSQIYCEMVTRTSVMTVLDNDLESFSQLTAVQTAFSLVLTPKYEYFDDSDMDELLKTAGTCEQNMRFSNNKASNNYVKFSFWNGNYTSFISEDGICKCLISQICEDANDTSLDCYPDIANDKDPIFDLSGKISVLPHRLPLKKMELGDTNDGINKCSVGKLKCTYEIIPKIETIPNNKCNNEVKKLTDGNLQTCVTFKRNELGIKIKVQTIFDYFKISNRNQTLDNIFVQSLKPLNNQVGKCLSTLNLFNCTVSSIGEYIVYFQDISIETEVCEIDIN</sequence>
<comment type="caution">
    <text evidence="2">The sequence shown here is derived from an EMBL/GenBank/DDBJ whole genome shotgun (WGS) entry which is preliminary data.</text>
</comment>
<feature type="signal peptide" evidence="1">
    <location>
        <begin position="1"/>
        <end position="22"/>
    </location>
</feature>
<name>A0A7I8VEJ7_9ANNE</name>
<proteinExistence type="predicted"/>
<accession>A0A7I8VEJ7</accession>
<gene>
    <name evidence="2" type="ORF">DGYR_LOCUS2016</name>
</gene>
<keyword evidence="1" id="KW-0732">Signal</keyword>
<evidence type="ECO:0000256" key="1">
    <source>
        <dbReference type="SAM" id="SignalP"/>
    </source>
</evidence>
<evidence type="ECO:0000313" key="2">
    <source>
        <dbReference type="EMBL" id="CAD5112961.1"/>
    </source>
</evidence>
<dbReference type="EMBL" id="CAJFCJ010000003">
    <property type="protein sequence ID" value="CAD5112961.1"/>
    <property type="molecule type" value="Genomic_DNA"/>
</dbReference>
<feature type="chain" id="PRO_5029747902" evidence="1">
    <location>
        <begin position="23"/>
        <end position="330"/>
    </location>
</feature>
<keyword evidence="3" id="KW-1185">Reference proteome</keyword>
<organism evidence="2 3">
    <name type="scientific">Dimorphilus gyrociliatus</name>
    <dbReference type="NCBI Taxonomy" id="2664684"/>
    <lineage>
        <taxon>Eukaryota</taxon>
        <taxon>Metazoa</taxon>
        <taxon>Spiralia</taxon>
        <taxon>Lophotrochozoa</taxon>
        <taxon>Annelida</taxon>
        <taxon>Polychaeta</taxon>
        <taxon>Polychaeta incertae sedis</taxon>
        <taxon>Dinophilidae</taxon>
        <taxon>Dimorphilus</taxon>
    </lineage>
</organism>
<dbReference type="InterPro" id="IPR036056">
    <property type="entry name" value="Fibrinogen-like_C"/>
</dbReference>